<feature type="compositionally biased region" description="Low complexity" evidence="1">
    <location>
        <begin position="712"/>
        <end position="729"/>
    </location>
</feature>
<dbReference type="EMBL" id="JBDJPC010000003">
    <property type="protein sequence ID" value="KAL1509798.1"/>
    <property type="molecule type" value="Genomic_DNA"/>
</dbReference>
<evidence type="ECO:0000313" key="4">
    <source>
        <dbReference type="Proteomes" id="UP001566132"/>
    </source>
</evidence>
<dbReference type="InterPro" id="IPR016024">
    <property type="entry name" value="ARM-type_fold"/>
</dbReference>
<feature type="compositionally biased region" description="Polar residues" evidence="1">
    <location>
        <begin position="771"/>
        <end position="791"/>
    </location>
</feature>
<keyword evidence="4" id="KW-1185">Reference proteome</keyword>
<feature type="compositionally biased region" description="Low complexity" evidence="1">
    <location>
        <begin position="792"/>
        <end position="813"/>
    </location>
</feature>
<evidence type="ECO:0000256" key="1">
    <source>
        <dbReference type="SAM" id="MobiDB-lite"/>
    </source>
</evidence>
<dbReference type="Proteomes" id="UP001566132">
    <property type="component" value="Unassembled WGS sequence"/>
</dbReference>
<feature type="region of interest" description="Disordered" evidence="1">
    <location>
        <begin position="82"/>
        <end position="119"/>
    </location>
</feature>
<dbReference type="InterPro" id="IPR011989">
    <property type="entry name" value="ARM-like"/>
</dbReference>
<gene>
    <name evidence="3" type="ORF">ABEB36_004480</name>
</gene>
<evidence type="ECO:0000259" key="2">
    <source>
        <dbReference type="SMART" id="SM01349"/>
    </source>
</evidence>
<feature type="compositionally biased region" description="Low complexity" evidence="1">
    <location>
        <begin position="986"/>
        <end position="996"/>
    </location>
</feature>
<feature type="domain" description="TOG" evidence="2">
    <location>
        <begin position="996"/>
        <end position="1235"/>
    </location>
</feature>
<dbReference type="AlphaFoldDB" id="A0ABD1F3F9"/>
<feature type="region of interest" description="Disordered" evidence="1">
    <location>
        <begin position="771"/>
        <end position="866"/>
    </location>
</feature>
<reference evidence="3 4" key="1">
    <citation type="submission" date="2024-05" db="EMBL/GenBank/DDBJ databases">
        <title>Genetic variation in Jamaican populations of the coffee berry borer (Hypothenemus hampei).</title>
        <authorList>
            <person name="Errbii M."/>
            <person name="Myrie A."/>
        </authorList>
    </citation>
    <scope>NUCLEOTIDE SEQUENCE [LARGE SCALE GENOMIC DNA]</scope>
    <source>
        <strain evidence="3">JA-Hopewell-2020-01-JO</strain>
        <tissue evidence="3">Whole body</tissue>
    </source>
</reference>
<dbReference type="InterPro" id="IPR034085">
    <property type="entry name" value="TOG"/>
</dbReference>
<feature type="compositionally biased region" description="Polar residues" evidence="1">
    <location>
        <begin position="931"/>
        <end position="955"/>
    </location>
</feature>
<dbReference type="Gene3D" id="1.25.10.10">
    <property type="entry name" value="Leucine-rich Repeat Variant"/>
    <property type="match status" value="2"/>
</dbReference>
<feature type="region of interest" description="Disordered" evidence="1">
    <location>
        <begin position="629"/>
        <end position="688"/>
    </location>
</feature>
<sequence>MCEMYSCPVKYDLNEMAEDTLWDSQETIEEDKIILETEITLTTGPNITMKIHEESRPNSVVENFDLKSDQAILKVLDDDSENDFYKGSPRTPRKVRFGGESVKLRTPESESSNQADGDNEESAIKITVVDAISIRTKKSLIPIRLSSLPSSPKKNLSPIKTLCKKFQSAPNLSSGRSSKIPLRKPENLQGRNNLKSNKGNHQGKAPHPKIKIHPPILKHNRSDGVLSPLPVHNEIELFHNLTRSPEINKKKVEDTNKSDIVVVGNEEKLNEMQDVPEFKSYNSFKVCDDSLVPKNDQDSTGDGKVKLDSKSSSLQKSLSSLTSDDEVWAKSEALESLVKMLKEHGTCQSLEPGPAALLFEALFACHHRDRLHNLADDALMILIEGVRQEVLEQCLPRLALSLCKMGASSGVRCALVVMKKLPPRKLQMEILQKGFGHRTREGALQILMSCARLYPRPDVEVAKISEFAAISLRDRRRKIRQAALETLAAAAQTSSIHEVLNIVENTIKQFEDFNEVMQIVRLRLSRKQLPTVNLDGSLRYSTPIDQNELEWIAGGTVFKTPSSPLSSTSSSSTSINYWMRNSRHGEKFKQLSQCCEVSKRKSINFLSPSFHNCQKPGILRPIYILQPETPSPEAINQGHRKYDRGRSFSPPKHLRGQFPNVDPVSLRAPSSNPVPSTSASVPQPPSFRKSFSSDQLYFADRFPNKNDPYSCSFSSRSSSTSTGSSTRSGFWHKSGIPVPVQEDRFKIRHNTSSNFSSNGPLIARSLFFRSSQHQSKENSPNHQTDTAQDNGSISHLSLPPPQSSGSESSGYFTPSPPDVQPPAFIKMDTEERLSSDNERPLSINSNLRNGAHSACKSVNGDCPKESHEEQLNNYCLGEVINDNYPSVESIHLNNNGFETSSSNQPQEPRKSKSVVDLTNFLPKICSAGTRKPSSSAPARNEDNLSNSNIDQTDSNGTIMSYEQQEKFVTNSSVTITKTKLERRISRNSSIRSIRVSPRTAPDSSNRPPSKPKDLLQHVLMQLESPNWETTVDGLQNLAKLARQNPETIDQQIHQVCVVLAKHIKNLRSQVARTACNTATELFLSCKRSLEMELEEIACPLFQRTADTNRFLRADANATLDIMCEHLPAHRVIPVVTARGCAHQNAIIRAASMRMLGDIVRRLGADRVFSLPKELRDRLLYAGANSLADGNVDARSHGKAMFKYLMAYPHFQRYLHEAVPQNILRHISKVLASIKSET</sequence>
<feature type="compositionally biased region" description="Polar residues" evidence="1">
    <location>
        <begin position="895"/>
        <end position="906"/>
    </location>
</feature>
<name>A0ABD1F3F9_HYPHA</name>
<feature type="region of interest" description="Disordered" evidence="1">
    <location>
        <begin position="925"/>
        <end position="955"/>
    </location>
</feature>
<dbReference type="InterPro" id="IPR024395">
    <property type="entry name" value="CLASP_N_dom"/>
</dbReference>
<feature type="region of interest" description="Disordered" evidence="1">
    <location>
        <begin position="895"/>
        <end position="914"/>
    </location>
</feature>
<organism evidence="3 4">
    <name type="scientific">Hypothenemus hampei</name>
    <name type="common">Coffee berry borer</name>
    <dbReference type="NCBI Taxonomy" id="57062"/>
    <lineage>
        <taxon>Eukaryota</taxon>
        <taxon>Metazoa</taxon>
        <taxon>Ecdysozoa</taxon>
        <taxon>Arthropoda</taxon>
        <taxon>Hexapoda</taxon>
        <taxon>Insecta</taxon>
        <taxon>Pterygota</taxon>
        <taxon>Neoptera</taxon>
        <taxon>Endopterygota</taxon>
        <taxon>Coleoptera</taxon>
        <taxon>Polyphaga</taxon>
        <taxon>Cucujiformia</taxon>
        <taxon>Curculionidae</taxon>
        <taxon>Scolytinae</taxon>
        <taxon>Hypothenemus</taxon>
    </lineage>
</organism>
<dbReference type="Pfam" id="PF12348">
    <property type="entry name" value="CLASP_N"/>
    <property type="match status" value="1"/>
</dbReference>
<feature type="compositionally biased region" description="Basic residues" evidence="1">
    <location>
        <begin position="204"/>
        <end position="215"/>
    </location>
</feature>
<feature type="region of interest" description="Disordered" evidence="1">
    <location>
        <begin position="986"/>
        <end position="1012"/>
    </location>
</feature>
<evidence type="ECO:0000313" key="3">
    <source>
        <dbReference type="EMBL" id="KAL1509798.1"/>
    </source>
</evidence>
<feature type="compositionally biased region" description="Basic and acidic residues" evidence="1">
    <location>
        <begin position="827"/>
        <end position="839"/>
    </location>
</feature>
<feature type="compositionally biased region" description="Polar residues" evidence="1">
    <location>
        <begin position="168"/>
        <end position="177"/>
    </location>
</feature>
<dbReference type="SUPFAM" id="SSF48371">
    <property type="entry name" value="ARM repeat"/>
    <property type="match status" value="1"/>
</dbReference>
<accession>A0ABD1F3F9</accession>
<dbReference type="SMART" id="SM01349">
    <property type="entry name" value="TOG"/>
    <property type="match status" value="1"/>
</dbReference>
<feature type="region of interest" description="Disordered" evidence="1">
    <location>
        <begin position="167"/>
        <end position="215"/>
    </location>
</feature>
<proteinExistence type="predicted"/>
<feature type="region of interest" description="Disordered" evidence="1">
    <location>
        <begin position="709"/>
        <end position="735"/>
    </location>
</feature>
<dbReference type="GO" id="GO:0000226">
    <property type="term" value="P:microtubule cytoskeleton organization"/>
    <property type="evidence" value="ECO:0007669"/>
    <property type="project" value="UniProtKB-ARBA"/>
</dbReference>
<dbReference type="PANTHER" id="PTHR21567:SF87">
    <property type="entry name" value="CRESCERIN-LIKE PROTEIN CHE-12"/>
    <property type="match status" value="1"/>
</dbReference>
<feature type="compositionally biased region" description="Polar residues" evidence="1">
    <location>
        <begin position="668"/>
        <end position="681"/>
    </location>
</feature>
<comment type="caution">
    <text evidence="3">The sequence shown here is derived from an EMBL/GenBank/DDBJ whole genome shotgun (WGS) entry which is preliminary data.</text>
</comment>
<feature type="compositionally biased region" description="Polar residues" evidence="1">
    <location>
        <begin position="189"/>
        <end position="200"/>
    </location>
</feature>
<dbReference type="PANTHER" id="PTHR21567">
    <property type="entry name" value="CLASP"/>
    <property type="match status" value="1"/>
</dbReference>
<protein>
    <recommendedName>
        <fullName evidence="2">TOG domain-containing protein</fullName>
    </recommendedName>
</protein>